<reference evidence="2 3" key="1">
    <citation type="journal article" name="Sci. Rep.">
        <title>Telomere-to-telomere assembled and centromere annotated genomes of the two main subspecies of the button mushroom Agaricus bisporus reveal especially polymorphic chromosome ends.</title>
        <authorList>
            <person name="Sonnenberg A.S.M."/>
            <person name="Sedaghat-Telgerd N."/>
            <person name="Lavrijssen B."/>
            <person name="Ohm R.A."/>
            <person name="Hendrickx P.M."/>
            <person name="Scholtmeijer K."/>
            <person name="Baars J.J.P."/>
            <person name="van Peer A."/>
        </authorList>
    </citation>
    <scope>NUCLEOTIDE SEQUENCE [LARGE SCALE GENOMIC DNA]</scope>
    <source>
        <strain evidence="2 3">H119_p4</strain>
    </source>
</reference>
<evidence type="ECO:0000313" key="2">
    <source>
        <dbReference type="EMBL" id="KAF7770873.1"/>
    </source>
</evidence>
<dbReference type="EMBL" id="JABXXO010000009">
    <property type="protein sequence ID" value="KAF7770873.1"/>
    <property type="molecule type" value="Genomic_DNA"/>
</dbReference>
<protein>
    <submittedName>
        <fullName evidence="2">Uncharacterized protein</fullName>
    </submittedName>
</protein>
<organism evidence="2 3">
    <name type="scientific">Agaricus bisporus var. burnettii</name>
    <dbReference type="NCBI Taxonomy" id="192524"/>
    <lineage>
        <taxon>Eukaryota</taxon>
        <taxon>Fungi</taxon>
        <taxon>Dikarya</taxon>
        <taxon>Basidiomycota</taxon>
        <taxon>Agaricomycotina</taxon>
        <taxon>Agaricomycetes</taxon>
        <taxon>Agaricomycetidae</taxon>
        <taxon>Agaricales</taxon>
        <taxon>Agaricineae</taxon>
        <taxon>Agaricaceae</taxon>
        <taxon>Agaricus</taxon>
    </lineage>
</organism>
<feature type="compositionally biased region" description="Polar residues" evidence="1">
    <location>
        <begin position="1"/>
        <end position="11"/>
    </location>
</feature>
<comment type="caution">
    <text evidence="2">The sequence shown here is derived from an EMBL/GenBank/DDBJ whole genome shotgun (WGS) entry which is preliminary data.</text>
</comment>
<feature type="region of interest" description="Disordered" evidence="1">
    <location>
        <begin position="1"/>
        <end position="36"/>
    </location>
</feature>
<gene>
    <name evidence="2" type="ORF">Agabi119p4_6847</name>
</gene>
<sequence>MEFGRRNSTLPHTPPPPPASINSTHQQHNDDYSKSKSQWSFTLSRTIKKPIDVVLRNLGGLDNFAKLMMLNPVCLEYKEIGRDWVGPITSDSSGKLENARVREMIEVSQEDLMVLSDEEKKKKLHYRRIKFEGKDSVVAFCGLVSDVTEQKGTFVWDEEGRVGVWEVRALNPVGREDIDSWARKVIRFREDGDESTKIEEFVEGYSVEKFKFLEGVTKRFTKDLHKNWMKRYSDVFDD</sequence>
<dbReference type="Proteomes" id="UP000629468">
    <property type="component" value="Unassembled WGS sequence"/>
</dbReference>
<evidence type="ECO:0000313" key="3">
    <source>
        <dbReference type="Proteomes" id="UP000629468"/>
    </source>
</evidence>
<dbReference type="AlphaFoldDB" id="A0A8H7F0B7"/>
<name>A0A8H7F0B7_AGABI</name>
<proteinExistence type="predicted"/>
<accession>A0A8H7F0B7</accession>
<evidence type="ECO:0000256" key="1">
    <source>
        <dbReference type="SAM" id="MobiDB-lite"/>
    </source>
</evidence>